<evidence type="ECO:0000256" key="1">
    <source>
        <dbReference type="SAM" id="SignalP"/>
    </source>
</evidence>
<organism evidence="2 3">
    <name type="scientific">Sulfitobacter aestuariivivens</name>
    <dbReference type="NCBI Taxonomy" id="2766981"/>
    <lineage>
        <taxon>Bacteria</taxon>
        <taxon>Pseudomonadati</taxon>
        <taxon>Pseudomonadota</taxon>
        <taxon>Alphaproteobacteria</taxon>
        <taxon>Rhodobacterales</taxon>
        <taxon>Roseobacteraceae</taxon>
        <taxon>Sulfitobacter</taxon>
    </lineage>
</organism>
<proteinExistence type="predicted"/>
<gene>
    <name evidence="2" type="ORF">H9Q16_04955</name>
</gene>
<evidence type="ECO:0000313" key="2">
    <source>
        <dbReference type="EMBL" id="MBD3663262.1"/>
    </source>
</evidence>
<evidence type="ECO:0008006" key="4">
    <source>
        <dbReference type="Google" id="ProtNLM"/>
    </source>
</evidence>
<dbReference type="RefSeq" id="WP_191074237.1">
    <property type="nucleotide sequence ID" value="NZ_JACTAG010000001.1"/>
</dbReference>
<sequence>MRLLGPLIAMLCMFSTPALAQDESIFADYDAYDAFVNERIMAREFVPLLLRLGGRNEYTDEEIEENQAQMRQIWPVDFKRVTVFREVDLGGGVRQEGRLFWGDAGYLFYYALLHQREDALVVLNFHVNTNSKPVMERF</sequence>
<feature type="signal peptide" evidence="1">
    <location>
        <begin position="1"/>
        <end position="20"/>
    </location>
</feature>
<dbReference type="EMBL" id="JACTAG010000001">
    <property type="protein sequence ID" value="MBD3663262.1"/>
    <property type="molecule type" value="Genomic_DNA"/>
</dbReference>
<feature type="chain" id="PRO_5036906438" description="DUF3887 domain-containing protein" evidence="1">
    <location>
        <begin position="21"/>
        <end position="138"/>
    </location>
</feature>
<keyword evidence="3" id="KW-1185">Reference proteome</keyword>
<keyword evidence="1" id="KW-0732">Signal</keyword>
<protein>
    <recommendedName>
        <fullName evidence="4">DUF3887 domain-containing protein</fullName>
    </recommendedName>
</protein>
<name>A0A927HD42_9RHOB</name>
<accession>A0A927HD42</accession>
<reference evidence="2" key="1">
    <citation type="submission" date="2020-08" db="EMBL/GenBank/DDBJ databases">
        <title>Sulfitobacter aestuariivivens sp. nov., isolated from a tidal flat.</title>
        <authorList>
            <person name="Park S."/>
            <person name="Yoon J.-H."/>
        </authorList>
    </citation>
    <scope>NUCLEOTIDE SEQUENCE</scope>
    <source>
        <strain evidence="2">TSTF-M16</strain>
    </source>
</reference>
<comment type="caution">
    <text evidence="2">The sequence shown here is derived from an EMBL/GenBank/DDBJ whole genome shotgun (WGS) entry which is preliminary data.</text>
</comment>
<dbReference type="AlphaFoldDB" id="A0A927HD42"/>
<evidence type="ECO:0000313" key="3">
    <source>
        <dbReference type="Proteomes" id="UP000635142"/>
    </source>
</evidence>
<dbReference type="Proteomes" id="UP000635142">
    <property type="component" value="Unassembled WGS sequence"/>
</dbReference>